<evidence type="ECO:0000256" key="2">
    <source>
        <dbReference type="ARBA" id="ARBA00004117"/>
    </source>
</evidence>
<keyword evidence="6" id="KW-0472">Membrane</keyword>
<keyword evidence="10" id="KW-1185">Reference proteome</keyword>
<dbReference type="EMBL" id="JASCXX010000003">
    <property type="protein sequence ID" value="MDI6448120.1"/>
    <property type="molecule type" value="Genomic_DNA"/>
</dbReference>
<dbReference type="PANTHER" id="PTHR34933:SF1">
    <property type="entry name" value="FLAGELLAR L-RING PROTEIN"/>
    <property type="match status" value="1"/>
</dbReference>
<dbReference type="Proteomes" id="UP001431776">
    <property type="component" value="Unassembled WGS sequence"/>
</dbReference>
<dbReference type="InterPro" id="IPR000527">
    <property type="entry name" value="Flag_Lring"/>
</dbReference>
<reference evidence="9" key="1">
    <citation type="submission" date="2023-05" db="EMBL/GenBank/DDBJ databases">
        <title>Anaerotaeda fermentans gen. nov., sp. nov., a novel anaerobic planctomycete of the new family within the order Sedimentisphaerales isolated from Taman Peninsula, Russia.</title>
        <authorList>
            <person name="Khomyakova M.A."/>
            <person name="Merkel A.Y."/>
            <person name="Slobodkin A.I."/>
        </authorList>
    </citation>
    <scope>NUCLEOTIDE SEQUENCE</scope>
    <source>
        <strain evidence="9">M17dextr</strain>
    </source>
</reference>
<dbReference type="AlphaFoldDB" id="A0AAW6TTZ6"/>
<evidence type="ECO:0000256" key="6">
    <source>
        <dbReference type="ARBA" id="ARBA00023136"/>
    </source>
</evidence>
<comment type="function">
    <text evidence="1">Assembles around the rod to form the L-ring and probably protects the motor/basal body from shearing forces during rotation.</text>
</comment>
<evidence type="ECO:0000256" key="7">
    <source>
        <dbReference type="ARBA" id="ARBA00023143"/>
    </source>
</evidence>
<dbReference type="PRINTS" id="PR01008">
    <property type="entry name" value="FLGLRINGFLGH"/>
</dbReference>
<name>A0AAW6TTZ6_9BACT</name>
<evidence type="ECO:0000256" key="5">
    <source>
        <dbReference type="ARBA" id="ARBA00022729"/>
    </source>
</evidence>
<dbReference type="PANTHER" id="PTHR34933">
    <property type="entry name" value="FLAGELLAR L-RING PROTEIN"/>
    <property type="match status" value="1"/>
</dbReference>
<evidence type="ECO:0000313" key="9">
    <source>
        <dbReference type="EMBL" id="MDI6448120.1"/>
    </source>
</evidence>
<evidence type="ECO:0000256" key="8">
    <source>
        <dbReference type="ARBA" id="ARBA00023237"/>
    </source>
</evidence>
<comment type="subcellular location">
    <subcellularLocation>
        <location evidence="2">Bacterial flagellum basal body</location>
    </subcellularLocation>
    <subcellularLocation>
        <location evidence="3">Cell outer membrane</location>
    </subcellularLocation>
</comment>
<evidence type="ECO:0000313" key="10">
    <source>
        <dbReference type="Proteomes" id="UP001431776"/>
    </source>
</evidence>
<dbReference type="GO" id="GO:0003774">
    <property type="term" value="F:cytoskeletal motor activity"/>
    <property type="evidence" value="ECO:0007669"/>
    <property type="project" value="InterPro"/>
</dbReference>
<keyword evidence="9" id="KW-0282">Flagellum</keyword>
<organism evidence="9 10">
    <name type="scientific">Anaerobaca lacustris</name>
    <dbReference type="NCBI Taxonomy" id="3044600"/>
    <lineage>
        <taxon>Bacteria</taxon>
        <taxon>Pseudomonadati</taxon>
        <taxon>Planctomycetota</taxon>
        <taxon>Phycisphaerae</taxon>
        <taxon>Sedimentisphaerales</taxon>
        <taxon>Anaerobacaceae</taxon>
        <taxon>Anaerobaca</taxon>
    </lineage>
</organism>
<dbReference type="GO" id="GO:0009279">
    <property type="term" value="C:cell outer membrane"/>
    <property type="evidence" value="ECO:0007669"/>
    <property type="project" value="UniProtKB-SubCell"/>
</dbReference>
<dbReference type="RefSeq" id="WP_349243530.1">
    <property type="nucleotide sequence ID" value="NZ_JASCXX010000003.1"/>
</dbReference>
<comment type="similarity">
    <text evidence="4">Belongs to the FlgH family.</text>
</comment>
<evidence type="ECO:0000256" key="4">
    <source>
        <dbReference type="ARBA" id="ARBA00006929"/>
    </source>
</evidence>
<gene>
    <name evidence="9" type="ORF">QJ522_03600</name>
</gene>
<evidence type="ECO:0000256" key="3">
    <source>
        <dbReference type="ARBA" id="ARBA00004442"/>
    </source>
</evidence>
<accession>A0AAW6TTZ6</accession>
<comment type="caution">
    <text evidence="9">The sequence shown here is derived from an EMBL/GenBank/DDBJ whole genome shotgun (WGS) entry which is preliminary data.</text>
</comment>
<dbReference type="GO" id="GO:0009427">
    <property type="term" value="C:bacterial-type flagellum basal body, distal rod, L ring"/>
    <property type="evidence" value="ECO:0007669"/>
    <property type="project" value="InterPro"/>
</dbReference>
<evidence type="ECO:0000256" key="1">
    <source>
        <dbReference type="ARBA" id="ARBA00002591"/>
    </source>
</evidence>
<keyword evidence="7" id="KW-0975">Bacterial flagellum</keyword>
<keyword evidence="5" id="KW-0732">Signal</keyword>
<keyword evidence="9" id="KW-0966">Cell projection</keyword>
<protein>
    <submittedName>
        <fullName evidence="9">Flagellar basal body L-ring protein FlgH</fullName>
    </submittedName>
</protein>
<sequence length="203" mass="22373">MNKTMTLLVIGLVLGAGDTLYAGSIWARRNTNMKTVYADDVARNIGDVLTIRIAEDSKVDNKAKRELQKETERSSAFNGRLNIDDVLPSIPAFTMNAEAANELSSKADLKDERSFADRVSVVVVDILPNGNLVVIGTRDRNIAGDVQTIEISGIVRPSDIAFDNTIKSEQVANFRIISKNSGISAPYMKPGWFGRVFDVLWPW</sequence>
<proteinExistence type="inferred from homology"/>
<dbReference type="GO" id="GO:0071973">
    <property type="term" value="P:bacterial-type flagellum-dependent cell motility"/>
    <property type="evidence" value="ECO:0007669"/>
    <property type="project" value="InterPro"/>
</dbReference>
<dbReference type="Pfam" id="PF02107">
    <property type="entry name" value="FlgH"/>
    <property type="match status" value="1"/>
</dbReference>
<keyword evidence="8" id="KW-0998">Cell outer membrane</keyword>
<keyword evidence="9" id="KW-0969">Cilium</keyword>